<sequence length="69" mass="7981">GLLRSMSRIRCPDHFNCWTKLSMLELTSPTPQKCIQCHNEPKLKGRVRSTLAVGHYENANCCWYSVQDQ</sequence>
<proteinExistence type="predicted"/>
<dbReference type="EMBL" id="JBJUIK010000008">
    <property type="protein sequence ID" value="KAL3520022.1"/>
    <property type="molecule type" value="Genomic_DNA"/>
</dbReference>
<organism evidence="1 2">
    <name type="scientific">Cinchona calisaya</name>
    <dbReference type="NCBI Taxonomy" id="153742"/>
    <lineage>
        <taxon>Eukaryota</taxon>
        <taxon>Viridiplantae</taxon>
        <taxon>Streptophyta</taxon>
        <taxon>Embryophyta</taxon>
        <taxon>Tracheophyta</taxon>
        <taxon>Spermatophyta</taxon>
        <taxon>Magnoliopsida</taxon>
        <taxon>eudicotyledons</taxon>
        <taxon>Gunneridae</taxon>
        <taxon>Pentapetalae</taxon>
        <taxon>asterids</taxon>
        <taxon>lamiids</taxon>
        <taxon>Gentianales</taxon>
        <taxon>Rubiaceae</taxon>
        <taxon>Cinchonoideae</taxon>
        <taxon>Cinchoneae</taxon>
        <taxon>Cinchona</taxon>
    </lineage>
</organism>
<feature type="non-terminal residue" evidence="1">
    <location>
        <position position="1"/>
    </location>
</feature>
<name>A0ABD2ZPD9_9GENT</name>
<reference evidence="1 2" key="1">
    <citation type="submission" date="2024-11" db="EMBL/GenBank/DDBJ databases">
        <title>A near-complete genome assembly of Cinchona calisaya.</title>
        <authorList>
            <person name="Lian D.C."/>
            <person name="Zhao X.W."/>
            <person name="Wei L."/>
        </authorList>
    </citation>
    <scope>NUCLEOTIDE SEQUENCE [LARGE SCALE GENOMIC DNA]</scope>
    <source>
        <tissue evidence="1">Nenye</tissue>
    </source>
</reference>
<evidence type="ECO:0000313" key="2">
    <source>
        <dbReference type="Proteomes" id="UP001630127"/>
    </source>
</evidence>
<keyword evidence="2" id="KW-1185">Reference proteome</keyword>
<comment type="caution">
    <text evidence="1">The sequence shown here is derived from an EMBL/GenBank/DDBJ whole genome shotgun (WGS) entry which is preliminary data.</text>
</comment>
<accession>A0ABD2ZPD9</accession>
<gene>
    <name evidence="1" type="ORF">ACH5RR_018171</name>
</gene>
<dbReference type="AlphaFoldDB" id="A0ABD2ZPD9"/>
<feature type="non-terminal residue" evidence="1">
    <location>
        <position position="69"/>
    </location>
</feature>
<dbReference type="Proteomes" id="UP001630127">
    <property type="component" value="Unassembled WGS sequence"/>
</dbReference>
<protein>
    <submittedName>
        <fullName evidence="1">Uncharacterized protein</fullName>
    </submittedName>
</protein>
<evidence type="ECO:0000313" key="1">
    <source>
        <dbReference type="EMBL" id="KAL3520022.1"/>
    </source>
</evidence>